<feature type="compositionally biased region" description="Basic and acidic residues" evidence="1">
    <location>
        <begin position="133"/>
        <end position="159"/>
    </location>
</feature>
<sequence>MSDENIQQFMTLSNASLETAQSYLGEFPDLGDALNAFYAAQNDNPSSQPASGTSTQEPRSRPSRSLSPKNSPALSQSSSRAAKKSGNQNPKFKSFSDILKETNANDDDDEPRNTFAGGETSGLEVTDPNDPDSLIRDLLEKAKRGGQRSDDSTPDEAQRKKSHFTGKGFRLGSSVDAPAHVADDIPAEPLPSRPQKVTREITFWKEGFQVNDGELYRYDDPANSFYLNELNQGRAPLRLLNVEFGQEVDVNVNKRLDESFKPPKRKLQGFHGTGQRLGSPIPGESLSPEATPQPPAQKSPASKEEPAKPTGDTSVQIRYASGKREVLHCNSTDTVRSLYDHVKGETGNAKAFTLNHAFPVKPIENFDSSLKEEGLCHAVVVQRWV</sequence>
<dbReference type="HOGENOM" id="CLU_029402_4_1_1"/>
<dbReference type="FunFam" id="3.30.420.210:FF:000002">
    <property type="entry name" value="UBX domain-containing protein 1"/>
    <property type="match status" value="1"/>
</dbReference>
<organism evidence="4 5">
    <name type="scientific">Lachancea thermotolerans (strain ATCC 56472 / CBS 6340 / NRRL Y-8284)</name>
    <name type="common">Yeast</name>
    <name type="synonym">Kluyveromyces thermotolerans</name>
    <dbReference type="NCBI Taxonomy" id="559295"/>
    <lineage>
        <taxon>Eukaryota</taxon>
        <taxon>Fungi</taxon>
        <taxon>Dikarya</taxon>
        <taxon>Ascomycota</taxon>
        <taxon>Saccharomycotina</taxon>
        <taxon>Saccharomycetes</taxon>
        <taxon>Saccharomycetales</taxon>
        <taxon>Saccharomycetaceae</taxon>
        <taxon>Lachancea</taxon>
    </lineage>
</organism>
<feature type="compositionally biased region" description="Low complexity" evidence="1">
    <location>
        <begin position="63"/>
        <end position="72"/>
    </location>
</feature>
<evidence type="ECO:0000259" key="2">
    <source>
        <dbReference type="PROSITE" id="PS50033"/>
    </source>
</evidence>
<dbReference type="Gene3D" id="3.30.420.210">
    <property type="entry name" value="SEP domain"/>
    <property type="match status" value="1"/>
</dbReference>
<dbReference type="FunCoup" id="C5DE82">
    <property type="interactions" value="1131"/>
</dbReference>
<feature type="domain" description="SEP" evidence="3">
    <location>
        <begin position="196"/>
        <end position="261"/>
    </location>
</feature>
<dbReference type="AlphaFoldDB" id="C5DE82"/>
<dbReference type="PROSITE" id="PS50033">
    <property type="entry name" value="UBX"/>
    <property type="match status" value="1"/>
</dbReference>
<dbReference type="Gene3D" id="3.10.20.90">
    <property type="entry name" value="Phosphatidylinositol 3-kinase Catalytic Subunit, Chain A, domain 1"/>
    <property type="match status" value="1"/>
</dbReference>
<dbReference type="GO" id="GO:0005829">
    <property type="term" value="C:cytosol"/>
    <property type="evidence" value="ECO:0007669"/>
    <property type="project" value="TreeGrafter"/>
</dbReference>
<dbReference type="KEGG" id="lth:KLTH0C07040g"/>
<feature type="compositionally biased region" description="Polar residues" evidence="1">
    <location>
        <begin position="73"/>
        <end position="91"/>
    </location>
</feature>
<dbReference type="PANTHER" id="PTHR23333:SF20">
    <property type="entry name" value="NSFL1 COFACTOR P47"/>
    <property type="match status" value="1"/>
</dbReference>
<dbReference type="InterPro" id="IPR012989">
    <property type="entry name" value="SEP_domain"/>
</dbReference>
<dbReference type="PROSITE" id="PS51399">
    <property type="entry name" value="SEP"/>
    <property type="match status" value="1"/>
</dbReference>
<dbReference type="OrthoDB" id="25887at2759"/>
<dbReference type="SUPFAM" id="SSF102848">
    <property type="entry name" value="NSFL1 (p97 ATPase) cofactor p47, SEP domain"/>
    <property type="match status" value="1"/>
</dbReference>
<dbReference type="GO" id="GO:0000045">
    <property type="term" value="P:autophagosome assembly"/>
    <property type="evidence" value="ECO:0007669"/>
    <property type="project" value="TreeGrafter"/>
</dbReference>
<feature type="region of interest" description="Disordered" evidence="1">
    <location>
        <begin position="38"/>
        <end position="173"/>
    </location>
</feature>
<dbReference type="OMA" id="REVLHCN"/>
<dbReference type="GO" id="GO:0007030">
    <property type="term" value="P:Golgi organization"/>
    <property type="evidence" value="ECO:0007669"/>
    <property type="project" value="TreeGrafter"/>
</dbReference>
<feature type="region of interest" description="Disordered" evidence="1">
    <location>
        <begin position="255"/>
        <end position="314"/>
    </location>
</feature>
<proteinExistence type="predicted"/>
<evidence type="ECO:0000259" key="3">
    <source>
        <dbReference type="PROSITE" id="PS51399"/>
    </source>
</evidence>
<dbReference type="InterPro" id="IPR036241">
    <property type="entry name" value="NSFL1C_SEP_dom_sf"/>
</dbReference>
<evidence type="ECO:0000313" key="4">
    <source>
        <dbReference type="EMBL" id="CAR22093.1"/>
    </source>
</evidence>
<dbReference type="eggNOG" id="KOG2086">
    <property type="taxonomic scope" value="Eukaryota"/>
</dbReference>
<dbReference type="STRING" id="559295.C5DE82"/>
<dbReference type="SMART" id="SM00166">
    <property type="entry name" value="UBX"/>
    <property type="match status" value="1"/>
</dbReference>
<dbReference type="RefSeq" id="XP_002552531.1">
    <property type="nucleotide sequence ID" value="XM_002552485.1"/>
</dbReference>
<keyword evidence="5" id="KW-1185">Reference proteome</keyword>
<dbReference type="GO" id="GO:0005634">
    <property type="term" value="C:nucleus"/>
    <property type="evidence" value="ECO:0007669"/>
    <property type="project" value="TreeGrafter"/>
</dbReference>
<evidence type="ECO:0000313" key="5">
    <source>
        <dbReference type="Proteomes" id="UP000002036"/>
    </source>
</evidence>
<accession>C5DE82</accession>
<dbReference type="SUPFAM" id="SSF54236">
    <property type="entry name" value="Ubiquitin-like"/>
    <property type="match status" value="1"/>
</dbReference>
<name>C5DE82_LACTC</name>
<dbReference type="GO" id="GO:0043161">
    <property type="term" value="P:proteasome-mediated ubiquitin-dependent protein catabolic process"/>
    <property type="evidence" value="ECO:0007669"/>
    <property type="project" value="TreeGrafter"/>
</dbReference>
<dbReference type="Proteomes" id="UP000002036">
    <property type="component" value="Chromosome C"/>
</dbReference>
<reference evidence="4 5" key="1">
    <citation type="journal article" date="2009" name="Genome Res.">
        <title>Comparative genomics of protoploid Saccharomycetaceae.</title>
        <authorList>
            <consortium name="The Genolevures Consortium"/>
            <person name="Souciet J.-L."/>
            <person name="Dujon B."/>
            <person name="Gaillardin C."/>
            <person name="Johnston M."/>
            <person name="Baret P.V."/>
            <person name="Cliften P."/>
            <person name="Sherman D.J."/>
            <person name="Weissenbach J."/>
            <person name="Westhof E."/>
            <person name="Wincker P."/>
            <person name="Jubin C."/>
            <person name="Poulain J."/>
            <person name="Barbe V."/>
            <person name="Segurens B."/>
            <person name="Artiguenave F."/>
            <person name="Anthouard V."/>
            <person name="Vacherie B."/>
            <person name="Val M.-E."/>
            <person name="Fulton R.S."/>
            <person name="Minx P."/>
            <person name="Wilson R."/>
            <person name="Durrens P."/>
            <person name="Jean G."/>
            <person name="Marck C."/>
            <person name="Martin T."/>
            <person name="Nikolski M."/>
            <person name="Rolland T."/>
            <person name="Seret M.-L."/>
            <person name="Casaregola S."/>
            <person name="Despons L."/>
            <person name="Fairhead C."/>
            <person name="Fischer G."/>
            <person name="Lafontaine I."/>
            <person name="Leh V."/>
            <person name="Lemaire M."/>
            <person name="de Montigny J."/>
            <person name="Neuveglise C."/>
            <person name="Thierry A."/>
            <person name="Blanc-Lenfle I."/>
            <person name="Bleykasten C."/>
            <person name="Diffels J."/>
            <person name="Fritsch E."/>
            <person name="Frangeul L."/>
            <person name="Goeffon A."/>
            <person name="Jauniaux N."/>
            <person name="Kachouri-Lafond R."/>
            <person name="Payen C."/>
            <person name="Potier S."/>
            <person name="Pribylova L."/>
            <person name="Ozanne C."/>
            <person name="Richard G.-F."/>
            <person name="Sacerdot C."/>
            <person name="Straub M.-L."/>
            <person name="Talla E."/>
        </authorList>
    </citation>
    <scope>NUCLEOTIDE SEQUENCE [LARGE SCALE GENOMIC DNA]</scope>
    <source>
        <strain evidence="5">ATCC 56472 / CBS 6340 / NRRL Y-8284</strain>
    </source>
</reference>
<feature type="compositionally biased region" description="Polar residues" evidence="1">
    <location>
        <begin position="41"/>
        <end position="57"/>
    </location>
</feature>
<gene>
    <name evidence="4" type="ordered locus">KLTH0C07040g</name>
</gene>
<dbReference type="GO" id="GO:0031468">
    <property type="term" value="P:nuclear membrane reassembly"/>
    <property type="evidence" value="ECO:0007669"/>
    <property type="project" value="TreeGrafter"/>
</dbReference>
<dbReference type="Pfam" id="PF08059">
    <property type="entry name" value="SEP"/>
    <property type="match status" value="1"/>
</dbReference>
<dbReference type="GeneID" id="8291400"/>
<dbReference type="Pfam" id="PF00789">
    <property type="entry name" value="UBX"/>
    <property type="match status" value="1"/>
</dbReference>
<dbReference type="InterPro" id="IPR001012">
    <property type="entry name" value="UBX_dom"/>
</dbReference>
<dbReference type="CDD" id="cd14351">
    <property type="entry name" value="UBA_Ubx1_like"/>
    <property type="match status" value="1"/>
</dbReference>
<dbReference type="InterPro" id="IPR029071">
    <property type="entry name" value="Ubiquitin-like_domsf"/>
</dbReference>
<feature type="domain" description="UBX" evidence="2">
    <location>
        <begin position="308"/>
        <end position="383"/>
    </location>
</feature>
<evidence type="ECO:0000256" key="1">
    <source>
        <dbReference type="SAM" id="MobiDB-lite"/>
    </source>
</evidence>
<dbReference type="SMART" id="SM00553">
    <property type="entry name" value="SEP"/>
    <property type="match status" value="1"/>
</dbReference>
<protein>
    <submittedName>
        <fullName evidence="4">KLTH0C07040p</fullName>
    </submittedName>
</protein>
<dbReference type="PANTHER" id="PTHR23333">
    <property type="entry name" value="UBX DOMAIN CONTAINING PROTEIN"/>
    <property type="match status" value="1"/>
</dbReference>
<dbReference type="GO" id="GO:0043130">
    <property type="term" value="F:ubiquitin binding"/>
    <property type="evidence" value="ECO:0007669"/>
    <property type="project" value="TreeGrafter"/>
</dbReference>
<dbReference type="EMBL" id="CU928167">
    <property type="protein sequence ID" value="CAR22093.1"/>
    <property type="molecule type" value="Genomic_DNA"/>
</dbReference>
<dbReference type="InParanoid" id="C5DE82"/>
<dbReference type="GO" id="GO:0061025">
    <property type="term" value="P:membrane fusion"/>
    <property type="evidence" value="ECO:0007669"/>
    <property type="project" value="TreeGrafter"/>
</dbReference>